<dbReference type="PROSITE" id="PS50293">
    <property type="entry name" value="TPR_REGION"/>
    <property type="match status" value="1"/>
</dbReference>
<dbReference type="PANTHER" id="PTHR10098">
    <property type="entry name" value="RAPSYN-RELATED"/>
    <property type="match status" value="1"/>
</dbReference>
<feature type="repeat" description="TPR" evidence="1">
    <location>
        <begin position="286"/>
        <end position="319"/>
    </location>
</feature>
<feature type="domain" description="CHAT" evidence="2">
    <location>
        <begin position="531"/>
        <end position="815"/>
    </location>
</feature>
<dbReference type="SMART" id="SM00028">
    <property type="entry name" value="TPR"/>
    <property type="match status" value="8"/>
</dbReference>
<geneLocation type="plasmid" evidence="3 4">
    <name>pNPUN01</name>
</geneLocation>
<dbReference type="SUPFAM" id="SSF48452">
    <property type="entry name" value="TPR-like"/>
    <property type="match status" value="2"/>
</dbReference>
<protein>
    <submittedName>
        <fullName evidence="3">Tetratricopeptide TPR_2 repeat protein</fullName>
    </submittedName>
</protein>
<evidence type="ECO:0000313" key="4">
    <source>
        <dbReference type="Proteomes" id="UP000001191"/>
    </source>
</evidence>
<dbReference type="PROSITE" id="PS50005">
    <property type="entry name" value="TPR"/>
    <property type="match status" value="4"/>
</dbReference>
<dbReference type="KEGG" id="npu:Npun_AR073"/>
<feature type="repeat" description="TPR" evidence="1">
    <location>
        <begin position="206"/>
        <end position="239"/>
    </location>
</feature>
<dbReference type="Pfam" id="PF12770">
    <property type="entry name" value="CHAT"/>
    <property type="match status" value="1"/>
</dbReference>
<dbReference type="HOGENOM" id="CLU_002404_0_1_3"/>
<dbReference type="EnsemblBacteria" id="ACC84955">
    <property type="protein sequence ID" value="ACC84955"/>
    <property type="gene ID" value="Npun_AR073"/>
</dbReference>
<keyword evidence="1" id="KW-0802">TPR repeat</keyword>
<evidence type="ECO:0000313" key="3">
    <source>
        <dbReference type="EMBL" id="ACC84955.1"/>
    </source>
</evidence>
<reference evidence="4" key="1">
    <citation type="submission" date="2008-04" db="EMBL/GenBank/DDBJ databases">
        <title>Complete sequence of plasmid 1 of Nostoc punctiforme ATCC 29133.</title>
        <authorList>
            <consortium name="US DOE Joint Genome Institute"/>
            <person name="Copeland A."/>
            <person name="Lucas S."/>
            <person name="Lapidus A."/>
            <person name="Glavina del Rio T."/>
            <person name="Dalin E."/>
            <person name="Tice H."/>
            <person name="Pitluck S."/>
            <person name="Chain P."/>
            <person name="Malfatti S."/>
            <person name="Shin M."/>
            <person name="Vergez L."/>
            <person name="Schmutz J."/>
            <person name="Larimer F."/>
            <person name="Land M."/>
            <person name="Hauser L."/>
            <person name="Kyrpides N."/>
            <person name="Kim E."/>
            <person name="Meeks J.C."/>
            <person name="Elhai J."/>
            <person name="Campbell E.L."/>
            <person name="Thiel T."/>
            <person name="Longmire J."/>
            <person name="Potts M."/>
            <person name="Atlas R."/>
        </authorList>
    </citation>
    <scope>NUCLEOTIDE SEQUENCE [LARGE SCALE GENOMIC DNA]</scope>
    <source>
        <strain evidence="4">ATCC 29133 / PCC 73102</strain>
        <plasmid evidence="4">Plasmid pNPUN01</plasmid>
    </source>
</reference>
<dbReference type="EMBL" id="CP001038">
    <property type="protein sequence ID" value="ACC84955.1"/>
    <property type="molecule type" value="Genomic_DNA"/>
</dbReference>
<proteinExistence type="predicted"/>
<dbReference type="PhylomeDB" id="B2JAK1"/>
<keyword evidence="3" id="KW-0614">Plasmid</keyword>
<organism evidence="3 4">
    <name type="scientific">Nostoc punctiforme (strain ATCC 29133 / PCC 73102)</name>
    <dbReference type="NCBI Taxonomy" id="63737"/>
    <lineage>
        <taxon>Bacteria</taxon>
        <taxon>Bacillati</taxon>
        <taxon>Cyanobacteriota</taxon>
        <taxon>Cyanophyceae</taxon>
        <taxon>Nostocales</taxon>
        <taxon>Nostocaceae</taxon>
        <taxon>Nostoc</taxon>
    </lineage>
</organism>
<dbReference type="InterPro" id="IPR024983">
    <property type="entry name" value="CHAT_dom"/>
</dbReference>
<feature type="repeat" description="TPR" evidence="1">
    <location>
        <begin position="246"/>
        <end position="279"/>
    </location>
</feature>
<sequence length="817" mass="91198">MYLRRFCLIAIATFITTFSQSPISFKAQTQVEQVLAQTPADRKAEAERLYQEGDQQIQIGQPKAALQFFQQALVIYQEIGDRNGEALSLNYIAIVERALGDYTQALNFYKQALNIFRELGDRLNEGTALNNIGKVYEGLGQYPQALEFYQQALVIRRQVGDRSGEGFTLAELGYINTSLGQYPQALNFLQQSLDIFRQIGNQKQEALTLNGIGVYYRTIDQYPKALEYYQQAFVIFKKLGERRGEGTSLNNIGDFRRNQGEYPQAQELFQQALAIFKEVGDRQGKGVALSNIGRVYNYQGQFPQALKFFGEALAIFKEIGDKVGEARTLRYIGSTFYQSGKFVEAEKTLQDGIKLLESLRPRLSDANKISIFETQTVTYQLLQKVLIAQNKSNDALEISERSRARAFVQLLQSRLSPNLQSEEEIPRATIEKIKKIAKVQNATLVQYSIIFDDFKIAGKQTTKESELFIWVIKPTGEVGFQKTDLKPLWQKQNTSLKGLITTTRASLGIDDKSRSIIEAKVINPVDEKVQQKSLQTLHKLLIQPIADLLPTDPNQRVIFVPQDNLFLIPFPALQDEQGKYLIEKHTILTSPSIQVLELTHQQRDKVKQASVSEALVVGNPTMPSFAPKIGEKPQKLATLPGAKREAEAIAPILNTKALTGNEATETAIKAKLSQARIIHLATHGLFDGFQGLQSAIALAPSSQDDGLLTAEEILSLKLNADLVVLSACNTGRGRITGDGVIGLSRSLFIAGTPSVIVSLWSVPDSPTTELMTEFYTNFNQNKLDKAQALRQAMLKIKEQYPNKPLNWAAFTLIGEAE</sequence>
<dbReference type="AlphaFoldDB" id="B2JAK1"/>
<dbReference type="Gene3D" id="1.25.40.10">
    <property type="entry name" value="Tetratricopeptide repeat domain"/>
    <property type="match status" value="2"/>
</dbReference>
<evidence type="ECO:0000259" key="2">
    <source>
        <dbReference type="Pfam" id="PF12770"/>
    </source>
</evidence>
<dbReference type="Pfam" id="PF13424">
    <property type="entry name" value="TPR_12"/>
    <property type="match status" value="3"/>
</dbReference>
<name>B2JAK1_NOSP7</name>
<feature type="repeat" description="TPR" evidence="1">
    <location>
        <begin position="126"/>
        <end position="159"/>
    </location>
</feature>
<accession>B2JAK1</accession>
<keyword evidence="4" id="KW-1185">Reference proteome</keyword>
<dbReference type="InterPro" id="IPR011990">
    <property type="entry name" value="TPR-like_helical_dom_sf"/>
</dbReference>
<evidence type="ECO:0000256" key="1">
    <source>
        <dbReference type="PROSITE-ProRule" id="PRU00339"/>
    </source>
</evidence>
<dbReference type="InterPro" id="IPR019734">
    <property type="entry name" value="TPR_rpt"/>
</dbReference>
<dbReference type="Proteomes" id="UP000001191">
    <property type="component" value="Plasmid pNPUN01"/>
</dbReference>
<gene>
    <name evidence="3" type="ordered locus">Npun_AR073</name>
</gene>
<dbReference type="PANTHER" id="PTHR10098:SF108">
    <property type="entry name" value="TETRATRICOPEPTIDE REPEAT PROTEIN 28"/>
    <property type="match status" value="1"/>
</dbReference>